<evidence type="ECO:0000313" key="2">
    <source>
        <dbReference type="EMBL" id="MFC0622976.1"/>
    </source>
</evidence>
<reference evidence="2 3" key="1">
    <citation type="submission" date="2024-09" db="EMBL/GenBank/DDBJ databases">
        <authorList>
            <person name="Sun Q."/>
            <person name="Mori K."/>
        </authorList>
    </citation>
    <scope>NUCLEOTIDE SEQUENCE [LARGE SCALE GENOMIC DNA]</scope>
    <source>
        <strain evidence="2 3">CGMCC 1.15906</strain>
    </source>
</reference>
<comment type="caution">
    <text evidence="2">The sequence shown here is derived from an EMBL/GenBank/DDBJ whole genome shotgun (WGS) entry which is preliminary data.</text>
</comment>
<dbReference type="RefSeq" id="WP_380043668.1">
    <property type="nucleotide sequence ID" value="NZ_JBHLTC010000002.1"/>
</dbReference>
<keyword evidence="3" id="KW-1185">Reference proteome</keyword>
<accession>A0ABV6QEC6</accession>
<name>A0ABV6QEC6_9ACTN</name>
<feature type="region of interest" description="Disordered" evidence="1">
    <location>
        <begin position="32"/>
        <end position="52"/>
    </location>
</feature>
<sequence length="187" mass="19532">MRARSVAPLLAVVPLLIGVLASCGSGEGLRVEGAGTPVTSPTASPTPDRSIGKAADVRKLSIPALRQVLLTDRRVPTDMKNLVRVCKFPCVKSVAVLTPEKTTPKQAVTISTVTGGAFVVLLIDDLTTSPKVVWQTQGDGLTVSVGKDSTLVVESSVFGQGDKVCCSSGPKVEVYRWSGSGMVKLNQ</sequence>
<proteinExistence type="predicted"/>
<dbReference type="PROSITE" id="PS51257">
    <property type="entry name" value="PROKAR_LIPOPROTEIN"/>
    <property type="match status" value="1"/>
</dbReference>
<dbReference type="Proteomes" id="UP001589890">
    <property type="component" value="Unassembled WGS sequence"/>
</dbReference>
<protein>
    <submittedName>
        <fullName evidence="2">Uncharacterized protein</fullName>
    </submittedName>
</protein>
<dbReference type="EMBL" id="JBHLTC010000002">
    <property type="protein sequence ID" value="MFC0622976.1"/>
    <property type="molecule type" value="Genomic_DNA"/>
</dbReference>
<gene>
    <name evidence="2" type="ORF">ACFFGN_02820</name>
</gene>
<organism evidence="2 3">
    <name type="scientific">Kribbella deserti</name>
    <dbReference type="NCBI Taxonomy" id="1926257"/>
    <lineage>
        <taxon>Bacteria</taxon>
        <taxon>Bacillati</taxon>
        <taxon>Actinomycetota</taxon>
        <taxon>Actinomycetes</taxon>
        <taxon>Propionibacteriales</taxon>
        <taxon>Kribbellaceae</taxon>
        <taxon>Kribbella</taxon>
    </lineage>
</organism>
<evidence type="ECO:0000313" key="3">
    <source>
        <dbReference type="Proteomes" id="UP001589890"/>
    </source>
</evidence>
<feature type="compositionally biased region" description="Low complexity" evidence="1">
    <location>
        <begin position="36"/>
        <end position="47"/>
    </location>
</feature>
<evidence type="ECO:0000256" key="1">
    <source>
        <dbReference type="SAM" id="MobiDB-lite"/>
    </source>
</evidence>